<dbReference type="Proteomes" id="UP000537825">
    <property type="component" value="Unassembled WGS sequence"/>
</dbReference>
<reference evidence="1 2" key="1">
    <citation type="submission" date="2020-01" db="EMBL/GenBank/DDBJ databases">
        <title>The draft genome sequence of Corallococcus exiguus DSM 14696.</title>
        <authorList>
            <person name="Zhang X."/>
            <person name="Zhu H."/>
        </authorList>
    </citation>
    <scope>NUCLEOTIDE SEQUENCE [LARGE SCALE GENOMIC DNA]</scope>
    <source>
        <strain evidence="1 2">DSM 14696</strain>
    </source>
</reference>
<sequence length="210" mass="22769">MSLLQKLMEHASLHEPCGTAGKRAQLKAGLPASATTKQVDGDLTLTEGTDLVFEEGRVHVKGHLLLEDQSRLLVAGDLVVEGNIIHEGFDYALLFAGGSIQADNLLFHGELVALGSLTLRGGAWTYYNDYSTYADTLTARAVVADDRADAVDQVHADTHLQGHSQVIAGALEQLLHPEAWSRYQQGSYAALARHLRQGQPLLRDSPPPRK</sequence>
<dbReference type="EMBL" id="JAAAPK010000001">
    <property type="protein sequence ID" value="NBC38891.1"/>
    <property type="molecule type" value="Genomic_DNA"/>
</dbReference>
<evidence type="ECO:0000313" key="1">
    <source>
        <dbReference type="EMBL" id="NBC38891.1"/>
    </source>
</evidence>
<proteinExistence type="predicted"/>
<organism evidence="1 2">
    <name type="scientific">Corallococcus exiguus</name>
    <dbReference type="NCBI Taxonomy" id="83462"/>
    <lineage>
        <taxon>Bacteria</taxon>
        <taxon>Pseudomonadati</taxon>
        <taxon>Myxococcota</taxon>
        <taxon>Myxococcia</taxon>
        <taxon>Myxococcales</taxon>
        <taxon>Cystobacterineae</taxon>
        <taxon>Myxococcaceae</taxon>
        <taxon>Corallococcus</taxon>
    </lineage>
</organism>
<comment type="caution">
    <text evidence="1">The sequence shown here is derived from an EMBL/GenBank/DDBJ whole genome shotgun (WGS) entry which is preliminary data.</text>
</comment>
<protein>
    <submittedName>
        <fullName evidence="1">Uncharacterized protein</fullName>
    </submittedName>
</protein>
<gene>
    <name evidence="1" type="ORF">GTZ93_03555</name>
</gene>
<name>A0A7X4Y5E8_9BACT</name>
<dbReference type="RefSeq" id="WP_139923536.1">
    <property type="nucleotide sequence ID" value="NZ_CBCSLE010000289.1"/>
</dbReference>
<accession>A0A7X4Y5E8</accession>
<dbReference type="AlphaFoldDB" id="A0A7X4Y5E8"/>
<evidence type="ECO:0000313" key="2">
    <source>
        <dbReference type="Proteomes" id="UP000537825"/>
    </source>
</evidence>
<keyword evidence="2" id="KW-1185">Reference proteome</keyword>